<organism evidence="1 2">
    <name type="scientific">Odynerus spinipes</name>
    <dbReference type="NCBI Taxonomy" id="1348599"/>
    <lineage>
        <taxon>Eukaryota</taxon>
        <taxon>Metazoa</taxon>
        <taxon>Ecdysozoa</taxon>
        <taxon>Arthropoda</taxon>
        <taxon>Hexapoda</taxon>
        <taxon>Insecta</taxon>
        <taxon>Pterygota</taxon>
        <taxon>Neoptera</taxon>
        <taxon>Endopterygota</taxon>
        <taxon>Hymenoptera</taxon>
        <taxon>Apocrita</taxon>
        <taxon>Aculeata</taxon>
        <taxon>Vespoidea</taxon>
        <taxon>Vespidae</taxon>
        <taxon>Eumeninae</taxon>
        <taxon>Odynerus</taxon>
    </lineage>
</organism>
<protein>
    <submittedName>
        <fullName evidence="1">Uncharacterized protein</fullName>
    </submittedName>
</protein>
<dbReference type="AlphaFoldDB" id="A0AAD9VL64"/>
<name>A0AAD9VL64_9HYME</name>
<dbReference type="EMBL" id="JAIFRP010001342">
    <property type="protein sequence ID" value="KAK2577772.1"/>
    <property type="molecule type" value="Genomic_DNA"/>
</dbReference>
<accession>A0AAD9VL64</accession>
<reference evidence="1" key="2">
    <citation type="journal article" date="2023" name="Commun. Biol.">
        <title>Intrasexual cuticular hydrocarbon dimorphism in a wasp sheds light on hydrocarbon biosynthesis genes in Hymenoptera.</title>
        <authorList>
            <person name="Moris V.C."/>
            <person name="Podsiadlowski L."/>
            <person name="Martin S."/>
            <person name="Oeyen J.P."/>
            <person name="Donath A."/>
            <person name="Petersen M."/>
            <person name="Wilbrandt J."/>
            <person name="Misof B."/>
            <person name="Liedtke D."/>
            <person name="Thamm M."/>
            <person name="Scheiner R."/>
            <person name="Schmitt T."/>
            <person name="Niehuis O."/>
        </authorList>
    </citation>
    <scope>NUCLEOTIDE SEQUENCE</scope>
    <source>
        <strain evidence="1">GBR_01_08_01A</strain>
    </source>
</reference>
<keyword evidence="2" id="KW-1185">Reference proteome</keyword>
<evidence type="ECO:0000313" key="1">
    <source>
        <dbReference type="EMBL" id="KAK2577772.1"/>
    </source>
</evidence>
<proteinExistence type="predicted"/>
<gene>
    <name evidence="1" type="ORF">KPH14_001263</name>
</gene>
<reference evidence="1" key="1">
    <citation type="submission" date="2021-08" db="EMBL/GenBank/DDBJ databases">
        <authorList>
            <person name="Misof B."/>
            <person name="Oliver O."/>
            <person name="Podsiadlowski L."/>
            <person name="Donath A."/>
            <person name="Peters R."/>
            <person name="Mayer C."/>
            <person name="Rust J."/>
            <person name="Gunkel S."/>
            <person name="Lesny P."/>
            <person name="Martin S."/>
            <person name="Oeyen J.P."/>
            <person name="Petersen M."/>
            <person name="Panagiotis P."/>
            <person name="Wilbrandt J."/>
            <person name="Tanja T."/>
        </authorList>
    </citation>
    <scope>NUCLEOTIDE SEQUENCE</scope>
    <source>
        <strain evidence="1">GBR_01_08_01A</strain>
        <tissue evidence="1">Thorax + abdomen</tissue>
    </source>
</reference>
<dbReference type="Proteomes" id="UP001258017">
    <property type="component" value="Unassembled WGS sequence"/>
</dbReference>
<evidence type="ECO:0000313" key="2">
    <source>
        <dbReference type="Proteomes" id="UP001258017"/>
    </source>
</evidence>
<comment type="caution">
    <text evidence="1">The sequence shown here is derived from an EMBL/GenBank/DDBJ whole genome shotgun (WGS) entry which is preliminary data.</text>
</comment>
<sequence length="116" mass="13765">MDLGYCIAKSLGVDAVWADLYNEHRYCHHCYLQLSEGFWLRQHQEWHTAKPIWAHTNKDLECTGCGERILVKRATTKTCHQCRQQWFRHAAMYKEGKEIPIRPRRRGEPGPHGTRY</sequence>